<dbReference type="PANTHER" id="PTHR13439">
    <property type="entry name" value="CT120 PROTEIN"/>
    <property type="match status" value="1"/>
</dbReference>
<feature type="transmembrane region" description="Helical" evidence="6">
    <location>
        <begin position="193"/>
        <end position="216"/>
    </location>
</feature>
<dbReference type="GO" id="GO:0005783">
    <property type="term" value="C:endoplasmic reticulum"/>
    <property type="evidence" value="ECO:0007669"/>
    <property type="project" value="TreeGrafter"/>
</dbReference>
<feature type="transmembrane region" description="Helical" evidence="6">
    <location>
        <begin position="71"/>
        <end position="92"/>
    </location>
</feature>
<dbReference type="Proteomes" id="UP001066276">
    <property type="component" value="Chromosome 4_1"/>
</dbReference>
<dbReference type="InterPro" id="IPR006634">
    <property type="entry name" value="TLC-dom"/>
</dbReference>
<dbReference type="EMBL" id="JANPWB010000007">
    <property type="protein sequence ID" value="KAJ1172363.1"/>
    <property type="molecule type" value="Genomic_DNA"/>
</dbReference>
<comment type="caution">
    <text evidence="8">The sequence shown here is derived from an EMBL/GenBank/DDBJ whole genome shotgun (WGS) entry which is preliminary data.</text>
</comment>
<feature type="transmembrane region" description="Helical" evidence="6">
    <location>
        <begin position="236"/>
        <end position="255"/>
    </location>
</feature>
<keyword evidence="9" id="KW-1185">Reference proteome</keyword>
<evidence type="ECO:0000256" key="3">
    <source>
        <dbReference type="ARBA" id="ARBA00022989"/>
    </source>
</evidence>
<evidence type="ECO:0000256" key="4">
    <source>
        <dbReference type="ARBA" id="ARBA00023136"/>
    </source>
</evidence>
<evidence type="ECO:0000256" key="5">
    <source>
        <dbReference type="PROSITE-ProRule" id="PRU00205"/>
    </source>
</evidence>
<gene>
    <name evidence="8" type="ORF">NDU88_004210</name>
</gene>
<evidence type="ECO:0000313" key="8">
    <source>
        <dbReference type="EMBL" id="KAJ1172363.1"/>
    </source>
</evidence>
<keyword evidence="4 5" id="KW-0472">Membrane</keyword>
<accession>A0AAV7T7G2</accession>
<reference evidence="8" key="1">
    <citation type="journal article" date="2022" name="bioRxiv">
        <title>Sequencing and chromosome-scale assembly of the giantPleurodeles waltlgenome.</title>
        <authorList>
            <person name="Brown T."/>
            <person name="Elewa A."/>
            <person name="Iarovenko S."/>
            <person name="Subramanian E."/>
            <person name="Araus A.J."/>
            <person name="Petzold A."/>
            <person name="Susuki M."/>
            <person name="Suzuki K.-i.T."/>
            <person name="Hayashi T."/>
            <person name="Toyoda A."/>
            <person name="Oliveira C."/>
            <person name="Osipova E."/>
            <person name="Leigh N.D."/>
            <person name="Simon A."/>
            <person name="Yun M.H."/>
        </authorList>
    </citation>
    <scope>NUCLEOTIDE SEQUENCE</scope>
    <source>
        <strain evidence="8">20211129_DDA</strain>
        <tissue evidence="8">Liver</tissue>
    </source>
</reference>
<evidence type="ECO:0000256" key="1">
    <source>
        <dbReference type="ARBA" id="ARBA00004141"/>
    </source>
</evidence>
<comment type="subcellular location">
    <subcellularLocation>
        <location evidence="1">Membrane</location>
        <topology evidence="1">Multi-pass membrane protein</topology>
    </subcellularLocation>
</comment>
<dbReference type="GO" id="GO:0016020">
    <property type="term" value="C:membrane"/>
    <property type="evidence" value="ECO:0007669"/>
    <property type="project" value="UniProtKB-SubCell"/>
</dbReference>
<feature type="transmembrane region" description="Helical" evidence="6">
    <location>
        <begin position="26"/>
        <end position="50"/>
    </location>
</feature>
<dbReference type="GO" id="GO:0055088">
    <property type="term" value="P:lipid homeostasis"/>
    <property type="evidence" value="ECO:0007669"/>
    <property type="project" value="TreeGrafter"/>
</dbReference>
<proteinExistence type="predicted"/>
<dbReference type="AlphaFoldDB" id="A0AAV7T7G2"/>
<dbReference type="Pfam" id="PF03798">
    <property type="entry name" value="TRAM_LAG1_CLN8"/>
    <property type="match status" value="1"/>
</dbReference>
<organism evidence="8 9">
    <name type="scientific">Pleurodeles waltl</name>
    <name type="common">Iberian ribbed newt</name>
    <dbReference type="NCBI Taxonomy" id="8319"/>
    <lineage>
        <taxon>Eukaryota</taxon>
        <taxon>Metazoa</taxon>
        <taxon>Chordata</taxon>
        <taxon>Craniata</taxon>
        <taxon>Vertebrata</taxon>
        <taxon>Euteleostomi</taxon>
        <taxon>Amphibia</taxon>
        <taxon>Batrachia</taxon>
        <taxon>Caudata</taxon>
        <taxon>Salamandroidea</taxon>
        <taxon>Salamandridae</taxon>
        <taxon>Pleurodelinae</taxon>
        <taxon>Pleurodeles</taxon>
    </lineage>
</organism>
<evidence type="ECO:0000256" key="6">
    <source>
        <dbReference type="SAM" id="Phobius"/>
    </source>
</evidence>
<evidence type="ECO:0000256" key="2">
    <source>
        <dbReference type="ARBA" id="ARBA00022692"/>
    </source>
</evidence>
<evidence type="ECO:0000259" key="7">
    <source>
        <dbReference type="PROSITE" id="PS50922"/>
    </source>
</evidence>
<dbReference type="PROSITE" id="PS50922">
    <property type="entry name" value="TLC"/>
    <property type="match status" value="1"/>
</dbReference>
<dbReference type="InterPro" id="IPR050846">
    <property type="entry name" value="TLCD"/>
</dbReference>
<sequence>MQPARGGPGAPLTATWLGADFEDTTRLSYCVMAASFVAFQFLFSAVSPHLSSLLSQRYMELPAGKKCEWDSRCVSTAHALVVGSFCLYILAFDDAINKDPIWGDPRLVKMNVAITCGYLLYDMLLLARYWKTMGDSFFVCHHLAVLYAYGYVLNRGVLPFFANFRLISELSTPFVNQRWFFDTVGQPRSSWPVLLNGFAMTVVFFLVRIAVIPWYYRETFATFGSEAFERLGTGPQVAWIVSCIILDVLNVVWMYKILRGFYKVVSKDRPQRKAERYHSD</sequence>
<dbReference type="SMART" id="SM00724">
    <property type="entry name" value="TLC"/>
    <property type="match status" value="1"/>
</dbReference>
<feature type="domain" description="TLC" evidence="7">
    <location>
        <begin position="64"/>
        <end position="266"/>
    </location>
</feature>
<keyword evidence="2 5" id="KW-0812">Transmembrane</keyword>
<feature type="transmembrane region" description="Helical" evidence="6">
    <location>
        <begin position="112"/>
        <end position="130"/>
    </location>
</feature>
<name>A0AAV7T7G2_PLEWA</name>
<dbReference type="PANTHER" id="PTHR13439:SF49">
    <property type="entry name" value="TLC DOMAIN-CONTAINING PROTEIN 4-B"/>
    <property type="match status" value="1"/>
</dbReference>
<keyword evidence="3 6" id="KW-1133">Transmembrane helix</keyword>
<evidence type="ECO:0000313" key="9">
    <source>
        <dbReference type="Proteomes" id="UP001066276"/>
    </source>
</evidence>
<protein>
    <recommendedName>
        <fullName evidence="7">TLC domain-containing protein</fullName>
    </recommendedName>
</protein>